<dbReference type="PROSITE" id="PS00611">
    <property type="entry name" value="HISOL_DEHYDROGENASE"/>
    <property type="match status" value="1"/>
</dbReference>
<dbReference type="GO" id="GO:0051287">
    <property type="term" value="F:NAD binding"/>
    <property type="evidence" value="ECO:0007669"/>
    <property type="project" value="InterPro"/>
</dbReference>
<proteinExistence type="inferred from homology"/>
<dbReference type="Pfam" id="PF00815">
    <property type="entry name" value="Histidinol_dh"/>
    <property type="match status" value="1"/>
</dbReference>
<evidence type="ECO:0000313" key="10">
    <source>
        <dbReference type="Proteomes" id="UP000593833"/>
    </source>
</evidence>
<comment type="similarity">
    <text evidence="2 6 8">Belongs to the histidinol dehydrogenase family.</text>
</comment>
<dbReference type="EC" id="1.1.1.23" evidence="9"/>
<dbReference type="InterPro" id="IPR016161">
    <property type="entry name" value="Ald_DH/histidinol_DH"/>
</dbReference>
<evidence type="ECO:0000256" key="7">
    <source>
        <dbReference type="PIRSR" id="PIRSR000099-1"/>
    </source>
</evidence>
<reference evidence="9 10" key="1">
    <citation type="submission" date="2020-10" db="EMBL/GenBank/DDBJ databases">
        <title>Complete genome sequence of a novel Pseudomonas fluorescens strain isolated from the flower of kumarahou (Pomaderris kumeraho).</title>
        <authorList>
            <person name="Summers M.C."/>
            <person name="Nowak V."/>
            <person name="Fairhurst M.J."/>
            <person name="Owen J.G."/>
            <person name="Gerth M.L."/>
            <person name="Patrick W.M."/>
        </authorList>
    </citation>
    <scope>NUCLEOTIDE SEQUENCE [LARGE SCALE GENOMIC DNA]</scope>
    <source>
        <strain evidence="9 10">KF1</strain>
    </source>
</reference>
<keyword evidence="4" id="KW-0862">Zinc</keyword>
<feature type="active site" description="Proton acceptor" evidence="7">
    <location>
        <position position="333"/>
    </location>
</feature>
<dbReference type="NCBIfam" id="TIGR00069">
    <property type="entry name" value="hisD"/>
    <property type="match status" value="1"/>
</dbReference>
<dbReference type="Gene3D" id="1.20.5.1300">
    <property type="match status" value="1"/>
</dbReference>
<dbReference type="InterPro" id="IPR012131">
    <property type="entry name" value="Hstdl_DH"/>
</dbReference>
<evidence type="ECO:0000256" key="1">
    <source>
        <dbReference type="ARBA" id="ARBA00001947"/>
    </source>
</evidence>
<dbReference type="GO" id="GO:0046872">
    <property type="term" value="F:metal ion binding"/>
    <property type="evidence" value="ECO:0007669"/>
    <property type="project" value="UniProtKB-KW"/>
</dbReference>
<dbReference type="RefSeq" id="WP_193689829.1">
    <property type="nucleotide sequence ID" value="NZ_CP063233.1"/>
</dbReference>
<dbReference type="PRINTS" id="PR00083">
    <property type="entry name" value="HOLDHDRGNASE"/>
</dbReference>
<dbReference type="CDD" id="cd06572">
    <property type="entry name" value="Histidinol_dh"/>
    <property type="match status" value="1"/>
</dbReference>
<dbReference type="GO" id="GO:0005829">
    <property type="term" value="C:cytosol"/>
    <property type="evidence" value="ECO:0007669"/>
    <property type="project" value="TreeGrafter"/>
</dbReference>
<dbReference type="SUPFAM" id="SSF53720">
    <property type="entry name" value="ALDH-like"/>
    <property type="match status" value="1"/>
</dbReference>
<evidence type="ECO:0000256" key="5">
    <source>
        <dbReference type="ARBA" id="ARBA00023002"/>
    </source>
</evidence>
<dbReference type="InterPro" id="IPR022695">
    <property type="entry name" value="Histidinol_DH_monofunct"/>
</dbReference>
<dbReference type="AlphaFoldDB" id="A0A7M2J472"/>
<gene>
    <name evidence="9" type="primary">hisD</name>
    <name evidence="9" type="ORF">IM720_27620</name>
</gene>
<dbReference type="GO" id="GO:0004399">
    <property type="term" value="F:histidinol dehydrogenase activity"/>
    <property type="evidence" value="ECO:0007669"/>
    <property type="project" value="UniProtKB-EC"/>
</dbReference>
<evidence type="ECO:0000256" key="4">
    <source>
        <dbReference type="ARBA" id="ARBA00022833"/>
    </source>
</evidence>
<keyword evidence="3" id="KW-0479">Metal-binding</keyword>
<dbReference type="InterPro" id="IPR001692">
    <property type="entry name" value="Histidinol_DH_CS"/>
</dbReference>
<dbReference type="PANTHER" id="PTHR21256">
    <property type="entry name" value="HISTIDINOL DEHYDROGENASE HDH"/>
    <property type="match status" value="1"/>
</dbReference>
<sequence>MRTPTFHDLTESNELPAKLFKRTEADLSFFVERVKPIIEAVRVEGDAALERFAKQFDKVTAEKMSIRAEESEFEGALQRLDPKVVDAIRYAAENIRAFHEAQKPEEMWLKEVRPGAFVGDRNVPLDSVACYVPRGKGSFPSVLLMTAIPAIVAGVLRTVVVTPPGPDGKVDDATLVAARLIGITEIYKCGGAQGVAAVAYGTESVPKCLKIVGPGSPWVVAAKRQLSGIIDPGVPAGPSESIVLADDSTDGELAALDLIIESEHGPDSSVYLVTDSRRVAEEAKAGLVKHWAGLDAQRAEFSQTVLCGEHGGIVLTKDFETAIEFVNEYAPEHLGILTAEPFEVMGKIRNAGELLLGKYTPMSLGNFVLGPNAVLPTGGAAKVAGALSVFDFMKRASVGYVTRDGYPALAEKAHTLALYEGFTGHAQAISQIRMDIIDKPKVKTE</sequence>
<keyword evidence="5 6" id="KW-0560">Oxidoreductase</keyword>
<dbReference type="PIRSF" id="PIRSF000099">
    <property type="entry name" value="Histidinol_dh"/>
    <property type="match status" value="1"/>
</dbReference>
<dbReference type="PANTHER" id="PTHR21256:SF2">
    <property type="entry name" value="HISTIDINE BIOSYNTHESIS TRIFUNCTIONAL PROTEIN"/>
    <property type="match status" value="1"/>
</dbReference>
<accession>A0A7M2J472</accession>
<evidence type="ECO:0000256" key="2">
    <source>
        <dbReference type="ARBA" id="ARBA00010178"/>
    </source>
</evidence>
<dbReference type="FunFam" id="3.40.50.1980:FF:000001">
    <property type="entry name" value="Histidinol dehydrogenase"/>
    <property type="match status" value="1"/>
</dbReference>
<name>A0A7M2J472_PSEFL</name>
<dbReference type="GO" id="GO:0000105">
    <property type="term" value="P:L-histidine biosynthetic process"/>
    <property type="evidence" value="ECO:0007669"/>
    <property type="project" value="InterPro"/>
</dbReference>
<evidence type="ECO:0000256" key="8">
    <source>
        <dbReference type="RuleBase" id="RU004175"/>
    </source>
</evidence>
<dbReference type="Gene3D" id="3.40.50.1980">
    <property type="entry name" value="Nitrogenase molybdenum iron protein domain"/>
    <property type="match status" value="2"/>
</dbReference>
<comment type="cofactor">
    <cofactor evidence="1">
        <name>Zn(2+)</name>
        <dbReference type="ChEBI" id="CHEBI:29105"/>
    </cofactor>
</comment>
<feature type="active site" description="Proton acceptor" evidence="7">
    <location>
        <position position="332"/>
    </location>
</feature>
<protein>
    <submittedName>
        <fullName evidence="9">Histidinol dehydrogenase</fullName>
        <ecNumber evidence="9">1.1.1.23</ecNumber>
    </submittedName>
</protein>
<evidence type="ECO:0000313" key="9">
    <source>
        <dbReference type="EMBL" id="QOU04415.1"/>
    </source>
</evidence>
<evidence type="ECO:0000256" key="3">
    <source>
        <dbReference type="ARBA" id="ARBA00022723"/>
    </source>
</evidence>
<organism evidence="9 10">
    <name type="scientific">Pseudomonas fluorescens</name>
    <dbReference type="NCBI Taxonomy" id="294"/>
    <lineage>
        <taxon>Bacteria</taxon>
        <taxon>Pseudomonadati</taxon>
        <taxon>Pseudomonadota</taxon>
        <taxon>Gammaproteobacteria</taxon>
        <taxon>Pseudomonadales</taxon>
        <taxon>Pseudomonadaceae</taxon>
        <taxon>Pseudomonas</taxon>
    </lineage>
</organism>
<dbReference type="Proteomes" id="UP000593833">
    <property type="component" value="Chromosome"/>
</dbReference>
<evidence type="ECO:0000256" key="6">
    <source>
        <dbReference type="PIRNR" id="PIRNR000099"/>
    </source>
</evidence>
<dbReference type="EMBL" id="CP063233">
    <property type="protein sequence ID" value="QOU04415.1"/>
    <property type="molecule type" value="Genomic_DNA"/>
</dbReference>